<feature type="compositionally biased region" description="Low complexity" evidence="1">
    <location>
        <begin position="164"/>
        <end position="179"/>
    </location>
</feature>
<feature type="region of interest" description="Disordered" evidence="1">
    <location>
        <begin position="33"/>
        <end position="56"/>
    </location>
</feature>
<sequence length="198" mass="22170">MTTLPLSIPAGQIQPRTPLIPAFTSQNTTIPPNPAIHTNPGNSILHQPNEEHDENSRPDKAYIILEHHFDHHTDRKGRTKIVSKNAYSSVYEANQAAYKVFQSRDGYLDYVYDEDSRTECFSGEKRDAGRLIDTLWIEVKEMKMNYPKIPKGRKSTQGKKRPSDGATTSVASTTGADVSGTQAKKQKQSKNVVDLTRD</sequence>
<dbReference type="GeneID" id="87954188"/>
<keyword evidence="3" id="KW-1185">Reference proteome</keyword>
<evidence type="ECO:0000313" key="2">
    <source>
        <dbReference type="EMBL" id="WRT65115.1"/>
    </source>
</evidence>
<organism evidence="2 3">
    <name type="scientific">Kwoniella shivajii</name>
    <dbReference type="NCBI Taxonomy" id="564305"/>
    <lineage>
        <taxon>Eukaryota</taxon>
        <taxon>Fungi</taxon>
        <taxon>Dikarya</taxon>
        <taxon>Basidiomycota</taxon>
        <taxon>Agaricomycotina</taxon>
        <taxon>Tremellomycetes</taxon>
        <taxon>Tremellales</taxon>
        <taxon>Cryptococcaceae</taxon>
        <taxon>Kwoniella</taxon>
    </lineage>
</organism>
<accession>A0ABZ1CU04</accession>
<protein>
    <submittedName>
        <fullName evidence="2">Uncharacterized protein</fullName>
    </submittedName>
</protein>
<dbReference type="EMBL" id="CP141882">
    <property type="protein sequence ID" value="WRT65115.1"/>
    <property type="molecule type" value="Genomic_DNA"/>
</dbReference>
<proteinExistence type="predicted"/>
<evidence type="ECO:0000313" key="3">
    <source>
        <dbReference type="Proteomes" id="UP001329825"/>
    </source>
</evidence>
<gene>
    <name evidence="2" type="ORF">IL334_002057</name>
</gene>
<feature type="compositionally biased region" description="Basic residues" evidence="1">
    <location>
        <begin position="150"/>
        <end position="160"/>
    </location>
</feature>
<feature type="region of interest" description="Disordered" evidence="1">
    <location>
        <begin position="147"/>
        <end position="198"/>
    </location>
</feature>
<dbReference type="Proteomes" id="UP001329825">
    <property type="component" value="Chromosome 2"/>
</dbReference>
<reference evidence="2 3" key="1">
    <citation type="submission" date="2024-01" db="EMBL/GenBank/DDBJ databases">
        <title>Comparative genomics of Cryptococcus and Kwoniella reveals pathogenesis evolution and contrasting modes of karyotype evolution via chromosome fusion or intercentromeric recombination.</title>
        <authorList>
            <person name="Coelho M.A."/>
            <person name="David-Palma M."/>
            <person name="Shea T."/>
            <person name="Bowers K."/>
            <person name="McGinley-Smith S."/>
            <person name="Mohammad A.W."/>
            <person name="Gnirke A."/>
            <person name="Yurkov A.M."/>
            <person name="Nowrousian M."/>
            <person name="Sun S."/>
            <person name="Cuomo C.A."/>
            <person name="Heitman J."/>
        </authorList>
    </citation>
    <scope>NUCLEOTIDE SEQUENCE [LARGE SCALE GENOMIC DNA]</scope>
    <source>
        <strain evidence="2">CBS 11374</strain>
    </source>
</reference>
<dbReference type="RefSeq" id="XP_062789855.1">
    <property type="nucleotide sequence ID" value="XM_062933804.1"/>
</dbReference>
<name>A0ABZ1CU04_9TREE</name>
<evidence type="ECO:0000256" key="1">
    <source>
        <dbReference type="SAM" id="MobiDB-lite"/>
    </source>
</evidence>